<dbReference type="GO" id="GO:0020037">
    <property type="term" value="F:heme binding"/>
    <property type="evidence" value="ECO:0007669"/>
    <property type="project" value="InterPro"/>
</dbReference>
<dbReference type="FunFam" id="1.10.630.10:FF:000238">
    <property type="entry name" value="Cytochrome P450 2A6"/>
    <property type="match status" value="1"/>
</dbReference>
<dbReference type="PANTHER" id="PTHR24300:SF376">
    <property type="entry name" value="CYTOCHROME P450 15A1"/>
    <property type="match status" value="1"/>
</dbReference>
<evidence type="ECO:0000256" key="4">
    <source>
        <dbReference type="ARBA" id="ARBA00004406"/>
    </source>
</evidence>
<keyword evidence="8" id="KW-0256">Endoplasmic reticulum</keyword>
<feature type="signal peptide" evidence="16">
    <location>
        <begin position="1"/>
        <end position="26"/>
    </location>
</feature>
<keyword evidence="16" id="KW-0732">Signal</keyword>
<feature type="binding site" description="axial binding residue" evidence="14">
    <location>
        <position position="446"/>
    </location>
    <ligand>
        <name>heme</name>
        <dbReference type="ChEBI" id="CHEBI:30413"/>
    </ligand>
    <ligandPart>
        <name>Fe</name>
        <dbReference type="ChEBI" id="CHEBI:18248"/>
    </ligandPart>
</feature>
<dbReference type="CDD" id="cd09631">
    <property type="entry name" value="DOMON_DOH"/>
    <property type="match status" value="1"/>
</dbReference>
<dbReference type="EMBL" id="LNIX01000003">
    <property type="protein sequence ID" value="OXA56856.1"/>
    <property type="molecule type" value="Genomic_DNA"/>
</dbReference>
<comment type="caution">
    <text evidence="18">The sequence shown here is derived from an EMBL/GenBank/DDBJ whole genome shotgun (WGS) entry which is preliminary data.</text>
</comment>
<evidence type="ECO:0000256" key="7">
    <source>
        <dbReference type="ARBA" id="ARBA00022723"/>
    </source>
</evidence>
<dbReference type="GO" id="GO:0005789">
    <property type="term" value="C:endoplasmic reticulum membrane"/>
    <property type="evidence" value="ECO:0007669"/>
    <property type="project" value="UniProtKB-SubCell"/>
</dbReference>
<feature type="chain" id="PRO_5013189156" evidence="16">
    <location>
        <begin position="27"/>
        <end position="631"/>
    </location>
</feature>
<dbReference type="Pfam" id="PF00067">
    <property type="entry name" value="p450"/>
    <property type="match status" value="1"/>
</dbReference>
<keyword evidence="10 15" id="KW-0560">Oxidoreductase</keyword>
<dbReference type="GO" id="GO:0016712">
    <property type="term" value="F:oxidoreductase activity, acting on paired donors, with incorporation or reduction of molecular oxygen, reduced flavin or flavoprotein as one donor, and incorporation of one atom of oxygen"/>
    <property type="evidence" value="ECO:0007669"/>
    <property type="project" value="TreeGrafter"/>
</dbReference>
<dbReference type="InterPro" id="IPR036396">
    <property type="entry name" value="Cyt_P450_sf"/>
</dbReference>
<dbReference type="InterPro" id="IPR045266">
    <property type="entry name" value="DOH_DOMON"/>
</dbReference>
<keyword evidence="7 14" id="KW-0479">Metal-binding</keyword>
<evidence type="ECO:0000256" key="6">
    <source>
        <dbReference type="ARBA" id="ARBA00022617"/>
    </source>
</evidence>
<dbReference type="STRING" id="158441.A0A226EJV3"/>
<keyword evidence="12 15" id="KW-0503">Monooxygenase</keyword>
<dbReference type="OMA" id="WWINFRA"/>
<dbReference type="PROSITE" id="PS50836">
    <property type="entry name" value="DOMON"/>
    <property type="match status" value="1"/>
</dbReference>
<evidence type="ECO:0000313" key="18">
    <source>
        <dbReference type="EMBL" id="OXA56856.1"/>
    </source>
</evidence>
<gene>
    <name evidence="18" type="ORF">Fcan01_06961</name>
</gene>
<dbReference type="InterPro" id="IPR002401">
    <property type="entry name" value="Cyt_P450_E_grp-I"/>
</dbReference>
<comment type="similarity">
    <text evidence="5 15">Belongs to the cytochrome P450 family.</text>
</comment>
<dbReference type="OrthoDB" id="7775173at2759"/>
<dbReference type="GO" id="GO:0005506">
    <property type="term" value="F:iron ion binding"/>
    <property type="evidence" value="ECO:0007669"/>
    <property type="project" value="InterPro"/>
</dbReference>
<comment type="function">
    <text evidence="2">May be involved in the metabolism of insect hormones and in the breakdown of synthetic insecticides.</text>
</comment>
<dbReference type="InterPro" id="IPR017972">
    <property type="entry name" value="Cyt_P450_CS"/>
</dbReference>
<keyword evidence="11 14" id="KW-0408">Iron</keyword>
<dbReference type="SMART" id="SM00664">
    <property type="entry name" value="DoH"/>
    <property type="match status" value="1"/>
</dbReference>
<proteinExistence type="inferred from homology"/>
<evidence type="ECO:0000256" key="12">
    <source>
        <dbReference type="ARBA" id="ARBA00023033"/>
    </source>
</evidence>
<evidence type="ECO:0000256" key="13">
    <source>
        <dbReference type="ARBA" id="ARBA00023136"/>
    </source>
</evidence>
<dbReference type="PANTHER" id="PTHR24300">
    <property type="entry name" value="CYTOCHROME P450 508A4-RELATED"/>
    <property type="match status" value="1"/>
</dbReference>
<dbReference type="GO" id="GO:0006082">
    <property type="term" value="P:organic acid metabolic process"/>
    <property type="evidence" value="ECO:0007669"/>
    <property type="project" value="TreeGrafter"/>
</dbReference>
<evidence type="ECO:0000256" key="3">
    <source>
        <dbReference type="ARBA" id="ARBA00004174"/>
    </source>
</evidence>
<dbReference type="AlphaFoldDB" id="A0A226EJV3"/>
<evidence type="ECO:0000256" key="16">
    <source>
        <dbReference type="SAM" id="SignalP"/>
    </source>
</evidence>
<protein>
    <submittedName>
        <fullName evidence="18">Methyl farnesoate epoxidase</fullName>
    </submittedName>
</protein>
<dbReference type="GO" id="GO:0008395">
    <property type="term" value="F:steroid hydroxylase activity"/>
    <property type="evidence" value="ECO:0007669"/>
    <property type="project" value="TreeGrafter"/>
</dbReference>
<evidence type="ECO:0000256" key="8">
    <source>
        <dbReference type="ARBA" id="ARBA00022824"/>
    </source>
</evidence>
<evidence type="ECO:0000256" key="15">
    <source>
        <dbReference type="RuleBase" id="RU000461"/>
    </source>
</evidence>
<evidence type="ECO:0000256" key="1">
    <source>
        <dbReference type="ARBA" id="ARBA00001971"/>
    </source>
</evidence>
<keyword evidence="19" id="KW-1185">Reference proteome</keyword>
<sequence>MLFEFLAICVITASIILLLKPKVNKSLPPGPPKWPLIGNIVEMALADSKYPHLAMVKLAAKYGDLMSVKVGVHDACVITSYEAYKEICTKEPAQGRYIFPFVTDRAFHKVLGIIWSNGESWRDLRKYTVKNLREFGFGKVKSMQVMIQEEVGDMMDFLKDTSRENRGIMEMNPHDYAGSVVNILWSMVAGYKFPIGDKTIHAILEHGNRISEVTSQGNIYNAFPELRKWFPKLTNWDKHMESHTEYQQFVKGMIEKAKLERSSRPDPDAQNFIEVFLDEIDKNAGNQNSYFTEEQLIVVLQDLFLAGSETTGTAITWAVLFIVLNPSVQIKLRDEVNRVFSSGEPITIAELKKLTYMKATLYEIFRMGDIAAVPPPRMAMEDIPYKEYIIPKGNLLLVSMHNILNDPEYWKDPETFRPERFLDESGTKVVNTERVATIFGIGKRVCMGEGLVWDAMMMYLSEILRNFKLDVIPGQEPSAKDPIATGTLNPQNVSNGVFIDIQDGLFVVNATMENDTLHVSIVAETIGYVAFGPSPEGMMTGSDVIIAGYDPITQTSYIGDHFFNFRPPPIVDTIQNVRLLWASENGTHTSVSFTRPLDTGDTLQDLPIQVESNTILYMGYGVRRCTWISQQ</sequence>
<dbReference type="InterPro" id="IPR001128">
    <property type="entry name" value="Cyt_P450"/>
</dbReference>
<dbReference type="Pfam" id="PF03351">
    <property type="entry name" value="DOMON"/>
    <property type="match status" value="1"/>
</dbReference>
<evidence type="ECO:0000256" key="10">
    <source>
        <dbReference type="ARBA" id="ARBA00023002"/>
    </source>
</evidence>
<accession>A0A226EJV3</accession>
<comment type="cofactor">
    <cofactor evidence="1 14">
        <name>heme</name>
        <dbReference type="ChEBI" id="CHEBI:30413"/>
    </cofactor>
</comment>
<dbReference type="PROSITE" id="PS00086">
    <property type="entry name" value="CYTOCHROME_P450"/>
    <property type="match status" value="1"/>
</dbReference>
<dbReference type="Proteomes" id="UP000198287">
    <property type="component" value="Unassembled WGS sequence"/>
</dbReference>
<evidence type="ECO:0000256" key="2">
    <source>
        <dbReference type="ARBA" id="ARBA00003690"/>
    </source>
</evidence>
<evidence type="ECO:0000313" key="19">
    <source>
        <dbReference type="Proteomes" id="UP000198287"/>
    </source>
</evidence>
<evidence type="ECO:0000256" key="9">
    <source>
        <dbReference type="ARBA" id="ARBA00022848"/>
    </source>
</evidence>
<keyword evidence="6 14" id="KW-0349">Heme</keyword>
<keyword evidence="9" id="KW-0492">Microsome</keyword>
<dbReference type="SUPFAM" id="SSF48264">
    <property type="entry name" value="Cytochrome P450"/>
    <property type="match status" value="1"/>
</dbReference>
<organism evidence="18 19">
    <name type="scientific">Folsomia candida</name>
    <name type="common">Springtail</name>
    <dbReference type="NCBI Taxonomy" id="158441"/>
    <lineage>
        <taxon>Eukaryota</taxon>
        <taxon>Metazoa</taxon>
        <taxon>Ecdysozoa</taxon>
        <taxon>Arthropoda</taxon>
        <taxon>Hexapoda</taxon>
        <taxon>Collembola</taxon>
        <taxon>Entomobryomorpha</taxon>
        <taxon>Isotomoidea</taxon>
        <taxon>Isotomidae</taxon>
        <taxon>Proisotominae</taxon>
        <taxon>Folsomia</taxon>
    </lineage>
</organism>
<dbReference type="InterPro" id="IPR050182">
    <property type="entry name" value="Cytochrome_P450_fam2"/>
</dbReference>
<dbReference type="Gene3D" id="1.10.630.10">
    <property type="entry name" value="Cytochrome P450"/>
    <property type="match status" value="1"/>
</dbReference>
<dbReference type="PRINTS" id="PR00385">
    <property type="entry name" value="P450"/>
</dbReference>
<dbReference type="InterPro" id="IPR005018">
    <property type="entry name" value="DOMON_domain"/>
</dbReference>
<name>A0A226EJV3_FOLCA</name>
<feature type="domain" description="DOMON" evidence="17">
    <location>
        <begin position="502"/>
        <end position="621"/>
    </location>
</feature>
<evidence type="ECO:0000256" key="5">
    <source>
        <dbReference type="ARBA" id="ARBA00010617"/>
    </source>
</evidence>
<dbReference type="PRINTS" id="PR00463">
    <property type="entry name" value="EP450I"/>
</dbReference>
<reference evidence="18 19" key="1">
    <citation type="submission" date="2015-12" db="EMBL/GenBank/DDBJ databases">
        <title>The genome of Folsomia candida.</title>
        <authorList>
            <person name="Faddeeva A."/>
            <person name="Derks M.F."/>
            <person name="Anvar Y."/>
            <person name="Smit S."/>
            <person name="Van Straalen N."/>
            <person name="Roelofs D."/>
        </authorList>
    </citation>
    <scope>NUCLEOTIDE SEQUENCE [LARGE SCALE GENOMIC DNA]</scope>
    <source>
        <strain evidence="18 19">VU population</strain>
        <tissue evidence="18">Whole body</tissue>
    </source>
</reference>
<keyword evidence="13" id="KW-0472">Membrane</keyword>
<evidence type="ECO:0000256" key="11">
    <source>
        <dbReference type="ARBA" id="ARBA00023004"/>
    </source>
</evidence>
<comment type="subcellular location">
    <subcellularLocation>
        <location evidence="4">Endoplasmic reticulum membrane</location>
        <topology evidence="4">Peripheral membrane protein</topology>
    </subcellularLocation>
    <subcellularLocation>
        <location evidence="3">Microsome membrane</location>
        <topology evidence="3">Peripheral membrane protein</topology>
    </subcellularLocation>
</comment>
<dbReference type="GO" id="GO:0006805">
    <property type="term" value="P:xenobiotic metabolic process"/>
    <property type="evidence" value="ECO:0007669"/>
    <property type="project" value="TreeGrafter"/>
</dbReference>
<evidence type="ECO:0000256" key="14">
    <source>
        <dbReference type="PIRSR" id="PIRSR602401-1"/>
    </source>
</evidence>
<evidence type="ECO:0000259" key="17">
    <source>
        <dbReference type="PROSITE" id="PS50836"/>
    </source>
</evidence>